<feature type="signal peptide" evidence="1">
    <location>
        <begin position="1"/>
        <end position="19"/>
    </location>
</feature>
<dbReference type="PANTHER" id="PTHR31299:SF0">
    <property type="entry name" value="ESTERASE, PUTATIVE (AFU_ORTHOLOGUE AFUA_1G05850)-RELATED"/>
    <property type="match status" value="1"/>
</dbReference>
<dbReference type="RefSeq" id="WP_026357362.1">
    <property type="nucleotide sequence ID" value="NZ_BJXC01000002.1"/>
</dbReference>
<dbReference type="Proteomes" id="UP000321245">
    <property type="component" value="Unassembled WGS sequence"/>
</dbReference>
<accession>A0A511ND85</accession>
<dbReference type="STRING" id="1218108.GCA_000382425_00438"/>
<protein>
    <submittedName>
        <fullName evidence="2">Erythromycin esterase</fullName>
    </submittedName>
</protein>
<keyword evidence="1" id="KW-0732">Signal</keyword>
<evidence type="ECO:0000256" key="1">
    <source>
        <dbReference type="SAM" id="SignalP"/>
    </source>
</evidence>
<dbReference type="InterPro" id="IPR007815">
    <property type="entry name" value="Emycin_Estase"/>
</dbReference>
<sequence>MKNKVLAAAFLMFSSFVFAQNIASTEVDLVYNQKKERFKSVKKIVETVKDRTIVALGEGTHGTKEFNVIRSEIAKELMTKHNVRLLAFESAFGDSYFLNKGINSEQDMKQVMKDYLLSIWQTKEFEDLFLWIRAYNKKHDDKIVVTGFDINFLTNSAVILENNALKSNGAYSSLVDNLKNKAGVLDHAWTQSNNPSYSLDMKSLIKNGVEGYDIVKKIDSLFADKLDRDAVLALKNLKLGFENFYRASKEDYTFDRDAAMAENIMNIESAYNKKMVVIAHNGHISLQPTLITGMGGFLKKKYGAAYYALATFSSMGSYSAMTDNVDTKNNLFKPYTFPAVLENSWELKMSQSAFDNYFVDFETDKSNRYNEALRMRFIGYNPVVAGKETYTIVEPIQLNKCFDGFVFIKSSNAAEHF</sequence>
<feature type="chain" id="PRO_5021800914" evidence="1">
    <location>
        <begin position="20"/>
        <end position="417"/>
    </location>
</feature>
<dbReference type="AlphaFoldDB" id="A0A511ND85"/>
<dbReference type="PANTHER" id="PTHR31299">
    <property type="entry name" value="ESTERASE, PUTATIVE (AFU_ORTHOLOGUE AFUA_1G05850)-RELATED"/>
    <property type="match status" value="1"/>
</dbReference>
<comment type="caution">
    <text evidence="2">The sequence shown here is derived from an EMBL/GenBank/DDBJ whole genome shotgun (WGS) entry which is preliminary data.</text>
</comment>
<gene>
    <name evidence="2" type="ORF">EB1_05600</name>
</gene>
<dbReference type="Gene3D" id="3.30.1870.10">
    <property type="entry name" value="EreA-like, domain 2"/>
    <property type="match status" value="1"/>
</dbReference>
<dbReference type="GO" id="GO:0046677">
    <property type="term" value="P:response to antibiotic"/>
    <property type="evidence" value="ECO:0007669"/>
    <property type="project" value="InterPro"/>
</dbReference>
<name>A0A511ND85_9FLAO</name>
<dbReference type="Gene3D" id="3.40.1660.10">
    <property type="entry name" value="EreA-like (biosynthetic domain)"/>
    <property type="match status" value="1"/>
</dbReference>
<dbReference type="Pfam" id="PF05139">
    <property type="entry name" value="Erythro_esteras"/>
    <property type="match status" value="1"/>
</dbReference>
<dbReference type="InterPro" id="IPR052036">
    <property type="entry name" value="Hydrolase/PRTase-associated"/>
</dbReference>
<evidence type="ECO:0000313" key="3">
    <source>
        <dbReference type="Proteomes" id="UP000321245"/>
    </source>
</evidence>
<dbReference type="GeneID" id="84648718"/>
<proteinExistence type="predicted"/>
<dbReference type="SUPFAM" id="SSF159501">
    <property type="entry name" value="EreA/ChaN-like"/>
    <property type="match status" value="1"/>
</dbReference>
<dbReference type="EMBL" id="BJXC01000002">
    <property type="protein sequence ID" value="GEM50770.1"/>
    <property type="molecule type" value="Genomic_DNA"/>
</dbReference>
<evidence type="ECO:0000313" key="2">
    <source>
        <dbReference type="EMBL" id="GEM50770.1"/>
    </source>
</evidence>
<organism evidence="2 3">
    <name type="scientific">Empedobacter brevis NBRC 14943 = ATCC 43319</name>
    <dbReference type="NCBI Taxonomy" id="1218108"/>
    <lineage>
        <taxon>Bacteria</taxon>
        <taxon>Pseudomonadati</taxon>
        <taxon>Bacteroidota</taxon>
        <taxon>Flavobacteriia</taxon>
        <taxon>Flavobacteriales</taxon>
        <taxon>Weeksellaceae</taxon>
        <taxon>Empedobacter</taxon>
    </lineage>
</organism>
<reference evidence="2 3" key="1">
    <citation type="submission" date="2019-07" db="EMBL/GenBank/DDBJ databases">
        <title>Whole genome shotgun sequence of Empedobacter brevis NBRC 14943.</title>
        <authorList>
            <person name="Hosoyama A."/>
            <person name="Uohara A."/>
            <person name="Ohji S."/>
            <person name="Ichikawa N."/>
        </authorList>
    </citation>
    <scope>NUCLEOTIDE SEQUENCE [LARGE SCALE GENOMIC DNA]</scope>
    <source>
        <strain evidence="2 3">NBRC 14943</strain>
    </source>
</reference>
<keyword evidence="3" id="KW-1185">Reference proteome</keyword>
<dbReference type="Gene3D" id="1.20.1440.30">
    <property type="entry name" value="Biosynthetic Protein domain"/>
    <property type="match status" value="1"/>
</dbReference>
<dbReference type="CDD" id="cd14728">
    <property type="entry name" value="Ere-like"/>
    <property type="match status" value="1"/>
</dbReference>